<reference evidence="4 5" key="1">
    <citation type="submission" date="2020-08" db="EMBL/GenBank/DDBJ databases">
        <title>Sequencing the genomes of 1000 actinobacteria strains.</title>
        <authorList>
            <person name="Klenk H.-P."/>
        </authorList>
    </citation>
    <scope>NUCLEOTIDE SEQUENCE [LARGE SCALE GENOMIC DNA]</scope>
    <source>
        <strain evidence="4 5">DSM 43149</strain>
    </source>
</reference>
<evidence type="ECO:0000313" key="4">
    <source>
        <dbReference type="EMBL" id="MBB4762855.1"/>
    </source>
</evidence>
<feature type="transmembrane region" description="Helical" evidence="3">
    <location>
        <begin position="34"/>
        <end position="52"/>
    </location>
</feature>
<dbReference type="GO" id="GO:0016780">
    <property type="term" value="F:phosphotransferase activity, for other substituted phosphate groups"/>
    <property type="evidence" value="ECO:0007669"/>
    <property type="project" value="InterPro"/>
</dbReference>
<keyword evidence="1 2" id="KW-0808">Transferase</keyword>
<dbReference type="Pfam" id="PF01066">
    <property type="entry name" value="CDP-OH_P_transf"/>
    <property type="match status" value="1"/>
</dbReference>
<organism evidence="4 5">
    <name type="scientific">Actinoplanes digitatis</name>
    <dbReference type="NCBI Taxonomy" id="1868"/>
    <lineage>
        <taxon>Bacteria</taxon>
        <taxon>Bacillati</taxon>
        <taxon>Actinomycetota</taxon>
        <taxon>Actinomycetes</taxon>
        <taxon>Micromonosporales</taxon>
        <taxon>Micromonosporaceae</taxon>
        <taxon>Actinoplanes</taxon>
    </lineage>
</organism>
<feature type="transmembrane region" description="Helical" evidence="3">
    <location>
        <begin position="180"/>
        <end position="198"/>
    </location>
</feature>
<dbReference type="InterPro" id="IPR000462">
    <property type="entry name" value="CDP-OH_P_trans"/>
</dbReference>
<sequence>MTARESRGPIVGLAANLILLTALAATTGISVAGALAGTAYAVVLAVALGTGLRRTGMRALGPANAVTLARATLVGGVVALVVTSFQTPVPLSVLVPLIGVALALDGVDGQVARRTNSTSRLGARFDMEVDAFLILVLSVFVAGPFGWWTIAIGAFRYVFVAASWALPWMNAALPPKFSRKVVAAVQGVVLVVATASLLPDAVSFAAVAGALASLIWSFGRDVLWLWDTEQRRRFAEVRAGVVARRAVARPRTAPAPAGA</sequence>
<dbReference type="EMBL" id="JACHNH010000001">
    <property type="protein sequence ID" value="MBB4762855.1"/>
    <property type="molecule type" value="Genomic_DNA"/>
</dbReference>
<dbReference type="RefSeq" id="WP_184994244.1">
    <property type="nucleotide sequence ID" value="NZ_BOMK01000004.1"/>
</dbReference>
<protein>
    <submittedName>
        <fullName evidence="4">Phosphatidylglycerophosphate synthase</fullName>
    </submittedName>
</protein>
<evidence type="ECO:0000256" key="3">
    <source>
        <dbReference type="SAM" id="Phobius"/>
    </source>
</evidence>
<evidence type="ECO:0000256" key="2">
    <source>
        <dbReference type="RuleBase" id="RU003750"/>
    </source>
</evidence>
<dbReference type="GO" id="GO:0008654">
    <property type="term" value="P:phospholipid biosynthetic process"/>
    <property type="evidence" value="ECO:0007669"/>
    <property type="project" value="InterPro"/>
</dbReference>
<feature type="transmembrane region" description="Helical" evidence="3">
    <location>
        <begin position="64"/>
        <end position="85"/>
    </location>
</feature>
<feature type="transmembrane region" description="Helical" evidence="3">
    <location>
        <begin position="204"/>
        <end position="226"/>
    </location>
</feature>
<dbReference type="InterPro" id="IPR043130">
    <property type="entry name" value="CDP-OH_PTrfase_TM_dom"/>
</dbReference>
<dbReference type="PROSITE" id="PS00379">
    <property type="entry name" value="CDP_ALCOHOL_P_TRANSF"/>
    <property type="match status" value="1"/>
</dbReference>
<evidence type="ECO:0000313" key="5">
    <source>
        <dbReference type="Proteomes" id="UP000578112"/>
    </source>
</evidence>
<accession>A0A7W7HY56</accession>
<keyword evidence="3" id="KW-0812">Transmembrane</keyword>
<dbReference type="InterPro" id="IPR048254">
    <property type="entry name" value="CDP_ALCOHOL_P_TRANSF_CS"/>
</dbReference>
<keyword evidence="5" id="KW-1185">Reference proteome</keyword>
<dbReference type="GO" id="GO:0016020">
    <property type="term" value="C:membrane"/>
    <property type="evidence" value="ECO:0007669"/>
    <property type="project" value="InterPro"/>
</dbReference>
<keyword evidence="3" id="KW-0472">Membrane</keyword>
<feature type="transmembrane region" description="Helical" evidence="3">
    <location>
        <begin position="129"/>
        <end position="148"/>
    </location>
</feature>
<gene>
    <name evidence="4" type="ORF">BJ971_003411</name>
</gene>
<comment type="caution">
    <text evidence="4">The sequence shown here is derived from an EMBL/GenBank/DDBJ whole genome shotgun (WGS) entry which is preliminary data.</text>
</comment>
<dbReference type="Gene3D" id="1.20.120.1760">
    <property type="match status" value="1"/>
</dbReference>
<name>A0A7W7HY56_9ACTN</name>
<evidence type="ECO:0000256" key="1">
    <source>
        <dbReference type="ARBA" id="ARBA00022679"/>
    </source>
</evidence>
<dbReference type="Proteomes" id="UP000578112">
    <property type="component" value="Unassembled WGS sequence"/>
</dbReference>
<dbReference type="AlphaFoldDB" id="A0A7W7HY56"/>
<comment type="similarity">
    <text evidence="2">Belongs to the CDP-alcohol phosphatidyltransferase class-I family.</text>
</comment>
<proteinExistence type="inferred from homology"/>
<keyword evidence="3" id="KW-1133">Transmembrane helix</keyword>